<organism evidence="23 24">
    <name type="scientific">Pan paniscus</name>
    <name type="common">Pygmy chimpanzee</name>
    <name type="synonym">Bonobo</name>
    <dbReference type="NCBI Taxonomy" id="9597"/>
    <lineage>
        <taxon>Eukaryota</taxon>
        <taxon>Metazoa</taxon>
        <taxon>Chordata</taxon>
        <taxon>Craniata</taxon>
        <taxon>Vertebrata</taxon>
        <taxon>Euteleostomi</taxon>
        <taxon>Mammalia</taxon>
        <taxon>Eutheria</taxon>
        <taxon>Euarchontoglires</taxon>
        <taxon>Primates</taxon>
        <taxon>Haplorrhini</taxon>
        <taxon>Catarrhini</taxon>
        <taxon>Hominidae</taxon>
        <taxon>Pan</taxon>
    </lineage>
</organism>
<dbReference type="GeneTree" id="ENSGT00940000159841"/>
<dbReference type="Gene3D" id="3.80.10.10">
    <property type="entry name" value="Ribonuclease Inhibitor"/>
    <property type="match status" value="3"/>
</dbReference>
<dbReference type="Bgee" id="ENSPPAG00000039108">
    <property type="expression patterns" value="Expressed in testis and 6 other cell types or tissues"/>
</dbReference>
<dbReference type="PANTHER" id="PTHR48051">
    <property type="match status" value="1"/>
</dbReference>
<dbReference type="EMBL" id="AJFE02103712">
    <property type="status" value="NOT_ANNOTATED_CDS"/>
    <property type="molecule type" value="Genomic_DNA"/>
</dbReference>
<sequence length="1256" mass="139443">MKRNGSRNCLNRRSRFGSRERDWLREDVKRGCVYLYGADTTTATTTTTTSSSSSSSSSSSDLHLVLCTVETPASEICAGEGRESLYLQLHGDLVRRLEPTERPLQIVYDYLSRLGFDDPVRIQEEATNPDLGCMIRFYGEKPCHMDHLDRILLSGIYNVRKGKTQLHKWAERLVVLCGTCLIVSSVKDCQTGKMHILPLVGGKIEEVKRRQYSLAFSSAGAQAQTYHVSFETLAEYQRWQRQASKVVSQRISTVDLSCYSLEEVPEHLFYSQDITYLNLRHNFMQLERPGGLDTLYKFSQLKGLNLSHNKLGLFPILLCEISTLTELNLSCNGFHDLPSQIGNLLNLQTLCLDGNFLTTLPEELGNLQQLSSLGISFNNFSQIPEVYEKLTMLDRVVMAGNCLEVLNLGVLNRMNHIKHVDLRMNHLKTMVIENLEGNKHITHVDLRDNRLTDLDLSSLCSLEQLHCGRNQLRELTLSGFSLRTLYASSNRLTAVNVYPIPSLLTSLDLSRNLLECVPDWACEAKKIEVLDVSYNLLTEVPVRILSSLSLRKLMLGHNHVQNLPTLVEHIPLEVLDLQHNALTRLPDTLFSKALNKLNKLEQLEELNLSGNKLKTIPTTIANCKRLHTLVAHSNNISIFPEILQLPQIQFVDLSCNDLTEILIPEALPATLQDLDLTGNTNLVLEHKTLDIFSHITTLKIDQKPLPTTDSTVTSTFWSHGLAEMAGQRNKLCVSALAMDSFAEGVGAVYGMFDGDRNEELPRLLQCTMADVLLEEVQQSTNDTVFMANTFLVSHRKLGMAGQKLGSSALLCYIRPDTADPASSFSLTVANVGTCQAVLCRGGKPVRLSKVFSLEQDPEEAQRVKDQKAIITEDNKVNGVTCCTRMLGCTYLYPWILPKPHISSTPLTIQDELLILGNKALWEHLSYTEAVNAVRHVQDPLAAAKKLCTLAQSYGCQDNVGAMVVYLNIGEEGCTCEMNGLTLPSPVGFASTTTIKDAPKPATPSSSSGIASEFSSEMSTSEVSSEVGSTASDEHNAGGLDTALLPRPERRCSLHPTPTSGLFQRQPSCATFSSNQSDNGLDSDDDQPVEGVITNGSKVEVEVDIHCCRGRDLENSPPLRESSPTPCSEEHARGSCFGIRRQNSVNSGILLPMSKDRMELQKSPSTSCLYGKKLSNGSIVPLEDSLNLIEVATEVPKRKTGYFAAPTQMEPEDQFVVPHDLEEEVKEQMKQHQDSRLEPEPHEEDRTEPPEEFDTAL</sequence>
<keyword evidence="11" id="KW-0378">Hydrolase</keyword>
<evidence type="ECO:0000256" key="6">
    <source>
        <dbReference type="ARBA" id="ARBA00022490"/>
    </source>
</evidence>
<keyword evidence="7" id="KW-0597">Phosphoprotein</keyword>
<evidence type="ECO:0000256" key="16">
    <source>
        <dbReference type="ARBA" id="ARBA00047761"/>
    </source>
</evidence>
<reference evidence="23" key="3">
    <citation type="submission" date="2025-09" db="UniProtKB">
        <authorList>
            <consortium name="Ensembl"/>
        </authorList>
    </citation>
    <scope>IDENTIFICATION</scope>
</reference>
<evidence type="ECO:0000256" key="5">
    <source>
        <dbReference type="ARBA" id="ARBA00013081"/>
    </source>
</evidence>
<keyword evidence="8" id="KW-0433">Leucine-rich repeat</keyword>
<dbReference type="GO" id="GO:0004722">
    <property type="term" value="F:protein serine/threonine phosphatase activity"/>
    <property type="evidence" value="ECO:0007669"/>
    <property type="project" value="UniProtKB-EC"/>
</dbReference>
<evidence type="ECO:0000256" key="13">
    <source>
        <dbReference type="ARBA" id="ARBA00023136"/>
    </source>
</evidence>
<dbReference type="CDD" id="cd00143">
    <property type="entry name" value="PP2Cc"/>
    <property type="match status" value="1"/>
</dbReference>
<feature type="domain" description="PPM-type phosphatase" evidence="22">
    <location>
        <begin position="718"/>
        <end position="966"/>
    </location>
</feature>
<evidence type="ECO:0000256" key="3">
    <source>
        <dbReference type="ARBA" id="ARBA00004170"/>
    </source>
</evidence>
<keyword evidence="10" id="KW-0677">Repeat</keyword>
<dbReference type="SUPFAM" id="SSF50729">
    <property type="entry name" value="PH domain-like"/>
    <property type="match status" value="1"/>
</dbReference>
<dbReference type="GO" id="GO:0016020">
    <property type="term" value="C:membrane"/>
    <property type="evidence" value="ECO:0007669"/>
    <property type="project" value="UniProtKB-SubCell"/>
</dbReference>
<dbReference type="GO" id="GO:0005634">
    <property type="term" value="C:nucleus"/>
    <property type="evidence" value="ECO:0007669"/>
    <property type="project" value="UniProtKB-SubCell"/>
</dbReference>
<evidence type="ECO:0000256" key="11">
    <source>
        <dbReference type="ARBA" id="ARBA00022801"/>
    </source>
</evidence>
<evidence type="ECO:0000256" key="17">
    <source>
        <dbReference type="ARBA" id="ARBA00048336"/>
    </source>
</evidence>
<evidence type="ECO:0000256" key="9">
    <source>
        <dbReference type="ARBA" id="ARBA00022723"/>
    </source>
</evidence>
<evidence type="ECO:0000256" key="19">
    <source>
        <dbReference type="ARBA" id="ARBA00072392"/>
    </source>
</evidence>
<evidence type="ECO:0000259" key="22">
    <source>
        <dbReference type="PROSITE" id="PS51746"/>
    </source>
</evidence>
<keyword evidence="9" id="KW-0479">Metal-binding</keyword>
<dbReference type="FunFam" id="3.60.40.10:FF:000003">
    <property type="entry name" value="PH domain and leucine-rich repeat protein phosphatase 1"/>
    <property type="match status" value="1"/>
</dbReference>
<dbReference type="FunFam" id="3.80.10.10:FF:000027">
    <property type="entry name" value="PH domain and leucine rich repeat protein phosphatase 2"/>
    <property type="match status" value="1"/>
</dbReference>
<accession>A0A2R9BVR3</accession>
<dbReference type="InterPro" id="IPR001611">
    <property type="entry name" value="Leu-rich_rpt"/>
</dbReference>
<feature type="compositionally biased region" description="Basic and acidic residues" evidence="21">
    <location>
        <begin position="1225"/>
        <end position="1248"/>
    </location>
</feature>
<evidence type="ECO:0000313" key="24">
    <source>
        <dbReference type="Proteomes" id="UP000240080"/>
    </source>
</evidence>
<dbReference type="EC" id="3.1.3.16" evidence="5"/>
<dbReference type="AlphaFoldDB" id="A0A2R9BVR3"/>
<reference evidence="23" key="2">
    <citation type="submission" date="2025-08" db="UniProtKB">
        <authorList>
            <consortium name="Ensembl"/>
        </authorList>
    </citation>
    <scope>IDENTIFICATION</scope>
</reference>
<dbReference type="CDD" id="cd13322">
    <property type="entry name" value="PH_PHLPP-like"/>
    <property type="match status" value="1"/>
</dbReference>
<evidence type="ECO:0000256" key="15">
    <source>
        <dbReference type="ARBA" id="ARBA00023242"/>
    </source>
</evidence>
<dbReference type="PANTHER" id="PTHR48051:SF43">
    <property type="entry name" value="PH DOMAIN AND LEUCINE RICH REPEAT PROTEIN PHOSPHATASE 1"/>
    <property type="match status" value="1"/>
</dbReference>
<dbReference type="SUPFAM" id="SSF81606">
    <property type="entry name" value="PP2C-like"/>
    <property type="match status" value="1"/>
</dbReference>
<evidence type="ECO:0000256" key="20">
    <source>
        <dbReference type="ARBA" id="ARBA00078933"/>
    </source>
</evidence>
<dbReference type="Pfam" id="PF00560">
    <property type="entry name" value="LRR_1"/>
    <property type="match status" value="1"/>
</dbReference>
<feature type="region of interest" description="Disordered" evidence="21">
    <location>
        <begin position="1219"/>
        <end position="1256"/>
    </location>
</feature>
<dbReference type="CDD" id="cd17241">
    <property type="entry name" value="RA_PHLPP2"/>
    <property type="match status" value="1"/>
</dbReference>
<dbReference type="EMBL" id="AJFE02103708">
    <property type="status" value="NOT_ANNOTATED_CDS"/>
    <property type="molecule type" value="Genomic_DNA"/>
</dbReference>
<keyword evidence="13" id="KW-0472">Membrane</keyword>
<evidence type="ECO:0000256" key="4">
    <source>
        <dbReference type="ARBA" id="ARBA00004496"/>
    </source>
</evidence>
<dbReference type="InterPro" id="IPR032675">
    <property type="entry name" value="LRR_dom_sf"/>
</dbReference>
<dbReference type="EMBL" id="AJFE02103709">
    <property type="status" value="NOT_ANNOTATED_CDS"/>
    <property type="molecule type" value="Genomic_DNA"/>
</dbReference>
<evidence type="ECO:0000256" key="7">
    <source>
        <dbReference type="ARBA" id="ARBA00022553"/>
    </source>
</evidence>
<dbReference type="PROSITE" id="PS51746">
    <property type="entry name" value="PPM_2"/>
    <property type="match status" value="1"/>
</dbReference>
<keyword evidence="6" id="KW-0963">Cytoplasm</keyword>
<evidence type="ECO:0000256" key="1">
    <source>
        <dbReference type="ARBA" id="ARBA00001936"/>
    </source>
</evidence>
<keyword evidence="24" id="KW-1185">Reference proteome</keyword>
<dbReference type="EMBL" id="AJFE02103713">
    <property type="status" value="NOT_ANNOTATED_CDS"/>
    <property type="molecule type" value="Genomic_DNA"/>
</dbReference>
<dbReference type="SMART" id="SM00369">
    <property type="entry name" value="LRR_TYP"/>
    <property type="match status" value="10"/>
</dbReference>
<dbReference type="GO" id="GO:0046872">
    <property type="term" value="F:metal ion binding"/>
    <property type="evidence" value="ECO:0007669"/>
    <property type="project" value="UniProtKB-KW"/>
</dbReference>
<dbReference type="InterPro" id="IPR050216">
    <property type="entry name" value="LRR_domain-containing"/>
</dbReference>
<feature type="compositionally biased region" description="Low complexity" evidence="21">
    <location>
        <begin position="1004"/>
        <end position="1030"/>
    </location>
</feature>
<comment type="subcellular location">
    <subcellularLocation>
        <location evidence="4">Cytoplasm</location>
    </subcellularLocation>
    <subcellularLocation>
        <location evidence="3">Membrane</location>
        <topology evidence="3">Peripheral membrane protein</topology>
    </subcellularLocation>
    <subcellularLocation>
        <location evidence="2">Nucleus</location>
    </subcellularLocation>
</comment>
<gene>
    <name evidence="23" type="primary">PHLPP2</name>
</gene>
<evidence type="ECO:0000256" key="14">
    <source>
        <dbReference type="ARBA" id="ARBA00023211"/>
    </source>
</evidence>
<comment type="function">
    <text evidence="18">Protein phosphatase involved in regulation of Akt and PKC signaling. Mediates dephosphorylation in the C-terminal domain hydrophobic motif of members of the AGC Ser/Thr protein kinase family; specifically acts on 'Ser-473' of AKT1, 'Ser-660' of PRKCB isoform beta-II and 'Ser-657' of PRKCA. Akt regulates the balance between cell survival and apoptosis through a cascade that primarily alters the function of transcription factors that regulate pro- and antiapoptotic genes. Dephosphorylation of 'Ser-473' of Akt triggers apoptosis and decreases cell proliferation. Also controls the phosphorylation of AKT3. Dephosphorylates STK4 on 'Thr-387' leading to STK4 activation and apoptosis. Dephosphorylates RPS6KB1 and is involved in regulation of cap-dependent translation. Inhibits cancer cell proliferation and may act as a tumor suppressor. Dephosphorylation of PRKCA and PRKCB leads to their destabilization and degradation. Dephosphorylates RAF1 inhibiting its kinase activity.</text>
</comment>
<dbReference type="SUPFAM" id="SSF52058">
    <property type="entry name" value="L domain-like"/>
    <property type="match status" value="2"/>
</dbReference>
<comment type="cofactor">
    <cofactor evidence="1">
        <name>Mn(2+)</name>
        <dbReference type="ChEBI" id="CHEBI:29035"/>
    </cofactor>
</comment>
<keyword evidence="14" id="KW-0464">Manganese</keyword>
<keyword evidence="12" id="KW-0904">Protein phosphatase</keyword>
<evidence type="ECO:0000256" key="18">
    <source>
        <dbReference type="ARBA" id="ARBA00058248"/>
    </source>
</evidence>
<name>A0A2R9BVR3_PANPA</name>
<dbReference type="Pfam" id="PF23010">
    <property type="entry name" value="RA_3"/>
    <property type="match status" value="1"/>
</dbReference>
<dbReference type="Pfam" id="PF00481">
    <property type="entry name" value="PP2C"/>
    <property type="match status" value="1"/>
</dbReference>
<dbReference type="EMBL" id="AJFE02103711">
    <property type="status" value="NOT_ANNOTATED_CDS"/>
    <property type="molecule type" value="Genomic_DNA"/>
</dbReference>
<evidence type="ECO:0000256" key="10">
    <source>
        <dbReference type="ARBA" id="ARBA00022737"/>
    </source>
</evidence>
<dbReference type="FunFam" id="3.80.10.10:FF:000120">
    <property type="entry name" value="PH domain and leucine rich repeat protein phosphatase 2"/>
    <property type="match status" value="1"/>
</dbReference>
<comment type="catalytic activity">
    <reaction evidence="16">
        <text>O-phospho-L-seryl-[protein] + H2O = L-seryl-[protein] + phosphate</text>
        <dbReference type="Rhea" id="RHEA:20629"/>
        <dbReference type="Rhea" id="RHEA-COMP:9863"/>
        <dbReference type="Rhea" id="RHEA-COMP:11604"/>
        <dbReference type="ChEBI" id="CHEBI:15377"/>
        <dbReference type="ChEBI" id="CHEBI:29999"/>
        <dbReference type="ChEBI" id="CHEBI:43474"/>
        <dbReference type="ChEBI" id="CHEBI:83421"/>
        <dbReference type="EC" id="3.1.3.16"/>
    </reaction>
</comment>
<dbReference type="EMBL" id="AJFE02103710">
    <property type="status" value="NOT_ANNOTATED_CDS"/>
    <property type="molecule type" value="Genomic_DNA"/>
</dbReference>
<evidence type="ECO:0000256" key="12">
    <source>
        <dbReference type="ARBA" id="ARBA00022912"/>
    </source>
</evidence>
<dbReference type="InterPro" id="IPR003591">
    <property type="entry name" value="Leu-rich_rpt_typical-subtyp"/>
</dbReference>
<evidence type="ECO:0000256" key="21">
    <source>
        <dbReference type="SAM" id="MobiDB-lite"/>
    </source>
</evidence>
<reference evidence="23 24" key="1">
    <citation type="journal article" date="2012" name="Nature">
        <title>The bonobo genome compared with the chimpanzee and human genomes.</title>
        <authorList>
            <person name="Prufer K."/>
            <person name="Munch K."/>
            <person name="Hellmann I."/>
            <person name="Akagi K."/>
            <person name="Miller J.R."/>
            <person name="Walenz B."/>
            <person name="Koren S."/>
            <person name="Sutton G."/>
            <person name="Kodira C."/>
            <person name="Winer R."/>
            <person name="Knight J.R."/>
            <person name="Mullikin J.C."/>
            <person name="Meader S.J."/>
            <person name="Ponting C.P."/>
            <person name="Lunter G."/>
            <person name="Higashino S."/>
            <person name="Hobolth A."/>
            <person name="Dutheil J."/>
            <person name="Karakoc E."/>
            <person name="Alkan C."/>
            <person name="Sajjadian S."/>
            <person name="Catacchio C.R."/>
            <person name="Ventura M."/>
            <person name="Marques-Bonet T."/>
            <person name="Eichler E.E."/>
            <person name="Andre C."/>
            <person name="Atencia R."/>
            <person name="Mugisha L."/>
            <person name="Junhold J."/>
            <person name="Patterson N."/>
            <person name="Siebauer M."/>
            <person name="Good J.M."/>
            <person name="Fischer A."/>
            <person name="Ptak S.E."/>
            <person name="Lachmann M."/>
            <person name="Symer D.E."/>
            <person name="Mailund T."/>
            <person name="Schierup M.H."/>
            <person name="Andres A.M."/>
            <person name="Kelso J."/>
            <person name="Paabo S."/>
        </authorList>
    </citation>
    <scope>NUCLEOTIDE SEQUENCE [LARGE SCALE GENOMIC DNA]</scope>
</reference>
<dbReference type="Gene3D" id="3.60.40.10">
    <property type="entry name" value="PPM-type phosphatase domain"/>
    <property type="match status" value="1"/>
</dbReference>
<evidence type="ECO:0000256" key="2">
    <source>
        <dbReference type="ARBA" id="ARBA00004123"/>
    </source>
</evidence>
<dbReference type="PROSITE" id="PS51450">
    <property type="entry name" value="LRR"/>
    <property type="match status" value="4"/>
</dbReference>
<dbReference type="SMART" id="SM00332">
    <property type="entry name" value="PP2Cc"/>
    <property type="match status" value="1"/>
</dbReference>
<comment type="catalytic activity">
    <reaction evidence="17">
        <text>O-phospho-L-threonyl-[protein] + H2O = L-threonyl-[protein] + phosphate</text>
        <dbReference type="Rhea" id="RHEA:47004"/>
        <dbReference type="Rhea" id="RHEA-COMP:11060"/>
        <dbReference type="Rhea" id="RHEA-COMP:11605"/>
        <dbReference type="ChEBI" id="CHEBI:15377"/>
        <dbReference type="ChEBI" id="CHEBI:30013"/>
        <dbReference type="ChEBI" id="CHEBI:43474"/>
        <dbReference type="ChEBI" id="CHEBI:61977"/>
        <dbReference type="EC" id="3.1.3.16"/>
    </reaction>
</comment>
<dbReference type="Proteomes" id="UP000240080">
    <property type="component" value="Chromosome 16"/>
</dbReference>
<dbReference type="InterPro" id="IPR055071">
    <property type="entry name" value="RA_PHLPP-like"/>
</dbReference>
<evidence type="ECO:0000313" key="23">
    <source>
        <dbReference type="Ensembl" id="ENSPPAP00000032555.1"/>
    </source>
</evidence>
<proteinExistence type="predicted"/>
<evidence type="ECO:0000256" key="8">
    <source>
        <dbReference type="ARBA" id="ARBA00022614"/>
    </source>
</evidence>
<dbReference type="Ensembl" id="ENSPPAT00000055424.1">
    <property type="protein sequence ID" value="ENSPPAP00000032555.1"/>
    <property type="gene ID" value="ENSPPAG00000039108.1"/>
</dbReference>
<dbReference type="InterPro" id="IPR036457">
    <property type="entry name" value="PPM-type-like_dom_sf"/>
</dbReference>
<protein>
    <recommendedName>
        <fullName evidence="19">PH domain leucine-rich repeat-containing protein phosphatase 2</fullName>
        <ecNumber evidence="5">3.1.3.16</ecNumber>
    </recommendedName>
    <alternativeName>
        <fullName evidence="20">PH domain leucine-rich repeat-containing protein phosphatase-like</fullName>
    </alternativeName>
</protein>
<keyword evidence="15" id="KW-0539">Nucleus</keyword>
<dbReference type="Pfam" id="PF13855">
    <property type="entry name" value="LRR_8"/>
    <property type="match status" value="1"/>
</dbReference>
<dbReference type="GO" id="GO:0005737">
    <property type="term" value="C:cytoplasm"/>
    <property type="evidence" value="ECO:0007669"/>
    <property type="project" value="UniProtKB-SubCell"/>
</dbReference>
<dbReference type="InterPro" id="IPR001932">
    <property type="entry name" value="PPM-type_phosphatase-like_dom"/>
</dbReference>
<dbReference type="SMART" id="SM00364">
    <property type="entry name" value="LRR_BAC"/>
    <property type="match status" value="10"/>
</dbReference>
<feature type="region of interest" description="Disordered" evidence="21">
    <location>
        <begin position="993"/>
        <end position="1086"/>
    </location>
</feature>
<feature type="compositionally biased region" description="Polar residues" evidence="21">
    <location>
        <begin position="1055"/>
        <end position="1079"/>
    </location>
</feature>
<dbReference type="Pfam" id="PF13516">
    <property type="entry name" value="LRR_6"/>
    <property type="match status" value="2"/>
</dbReference>